<dbReference type="GO" id="GO:0003682">
    <property type="term" value="F:chromatin binding"/>
    <property type="evidence" value="ECO:0007669"/>
    <property type="project" value="TreeGrafter"/>
</dbReference>
<dbReference type="AlphaFoldDB" id="A0A2H8TLS0"/>
<feature type="domain" description="Condensin-2 complex subunit H2 C-terminal" evidence="1">
    <location>
        <begin position="392"/>
        <end position="500"/>
    </location>
</feature>
<dbReference type="GO" id="GO:0005634">
    <property type="term" value="C:nucleus"/>
    <property type="evidence" value="ECO:0007669"/>
    <property type="project" value="TreeGrafter"/>
</dbReference>
<dbReference type="InterPro" id="IPR031739">
    <property type="entry name" value="Ncaph2"/>
</dbReference>
<protein>
    <submittedName>
        <fullName evidence="2">Condensin-2 complex subunit H2</fullName>
    </submittedName>
</protein>
<dbReference type="GO" id="GO:0051306">
    <property type="term" value="P:mitotic sister chromatid separation"/>
    <property type="evidence" value="ECO:0007669"/>
    <property type="project" value="TreeGrafter"/>
</dbReference>
<name>A0A2H8TLS0_9HEMI</name>
<accession>A0A2H8TLS0</accession>
<dbReference type="PANTHER" id="PTHR14324:SF3">
    <property type="entry name" value="CONDENSIN-2 COMPLEX SUBUNIT H2"/>
    <property type="match status" value="1"/>
</dbReference>
<evidence type="ECO:0000313" key="2">
    <source>
        <dbReference type="EMBL" id="MBW15107.1"/>
    </source>
</evidence>
<organism evidence="2">
    <name type="scientific">Melanaphis sacchari</name>
    <dbReference type="NCBI Taxonomy" id="742174"/>
    <lineage>
        <taxon>Eukaryota</taxon>
        <taxon>Metazoa</taxon>
        <taxon>Ecdysozoa</taxon>
        <taxon>Arthropoda</taxon>
        <taxon>Hexapoda</taxon>
        <taxon>Insecta</taxon>
        <taxon>Pterygota</taxon>
        <taxon>Neoptera</taxon>
        <taxon>Paraneoptera</taxon>
        <taxon>Hemiptera</taxon>
        <taxon>Sternorrhyncha</taxon>
        <taxon>Aphidomorpha</taxon>
        <taxon>Aphidoidea</taxon>
        <taxon>Aphididae</taxon>
        <taxon>Aphidini</taxon>
        <taxon>Melanaphis</taxon>
    </lineage>
</organism>
<sequence length="515" mass="59961">MSVLQYQEDGVFDEAFKHLLNPIESIAIKDECEVLQYDLTKVLDSYLNHLRKSPNDSSSVFVEAAIIIQNISLIYQKRVDVTINAMMKLIGKFRSYRLYENIDPDYYTEKRVGNKKNKINKKIKCYSSFGPIEGQIVGTLKIFDCKQINLGKKPRVTKIILNTNIKVDNKYSKILPYICNKNGENIGKKYDFKINFPLDYDLAVNEEFHFPTKEDSKSKNLINYRNNTNAKLTLPMNLLNVDGILPSASNSVIFYQNVTDDTCVVNEMLPNPIDMLSANQITPNNDNNGPRAKVLNAKSDFNTDKRFGETNDSPKKGRKLLLSTCINTKLHSLVHDEEVEKIIKNDEPIEHFQTYQRNSMEHFQTFQSNSIENLQTYQRNSIEMQDYEKNQMRTMNDQLEMQKRVQEWHDKLRPILENEEKMIEFDVHKYGTHILSCFESIGEQKLFKNLVAGINKEEVARYYLSLLMMVNTNNLEISNHTDGNELLIKLLKKERHHEELQFNIENLVNKKQNSL</sequence>
<dbReference type="GO" id="GO:0010032">
    <property type="term" value="P:meiotic chromosome condensation"/>
    <property type="evidence" value="ECO:0007669"/>
    <property type="project" value="TreeGrafter"/>
</dbReference>
<gene>
    <name evidence="2" type="primary">ncaph2_1</name>
</gene>
<proteinExistence type="predicted"/>
<reference evidence="2" key="1">
    <citation type="submission" date="2017-10" db="EMBL/GenBank/DDBJ databases">
        <title>Transcriptome Assembly of Sugarcane Aphid Adults.</title>
        <authorList>
            <person name="Scully E.D."/>
            <person name="Palmer N.A."/>
            <person name="Geib S.M."/>
            <person name="Sarath G."/>
            <person name="Sattler S.E."/>
        </authorList>
    </citation>
    <scope>NUCLEOTIDE SEQUENCE</scope>
    <source>
        <tissue evidence="2">Whole body</tissue>
    </source>
</reference>
<dbReference type="OrthoDB" id="10038475at2759"/>
<dbReference type="PANTHER" id="PTHR14324">
    <property type="entry name" value="CONDENSIN-2 COMPLEX SUBUNIT H2"/>
    <property type="match status" value="1"/>
</dbReference>
<dbReference type="EMBL" id="GFXV01003302">
    <property type="protein sequence ID" value="MBW15107.1"/>
    <property type="molecule type" value="Transcribed_RNA"/>
</dbReference>
<dbReference type="GO" id="GO:0000796">
    <property type="term" value="C:condensin complex"/>
    <property type="evidence" value="ECO:0007669"/>
    <property type="project" value="TreeGrafter"/>
</dbReference>
<dbReference type="Pfam" id="PF16858">
    <property type="entry name" value="CNDH2_C"/>
    <property type="match status" value="1"/>
</dbReference>
<evidence type="ECO:0000259" key="1">
    <source>
        <dbReference type="Pfam" id="PF16858"/>
    </source>
</evidence>
<dbReference type="InterPro" id="IPR031737">
    <property type="entry name" value="CNDH2_C"/>
</dbReference>